<evidence type="ECO:0000313" key="1">
    <source>
        <dbReference type="EMBL" id="MDT2583543.1"/>
    </source>
</evidence>
<dbReference type="AlphaFoldDB" id="A0AAJ2IUM1"/>
<comment type="caution">
    <text evidence="1">The sequence shown here is derived from an EMBL/GenBank/DDBJ whole genome shotgun (WGS) entry which is preliminary data.</text>
</comment>
<evidence type="ECO:0000313" key="2">
    <source>
        <dbReference type="Proteomes" id="UP001262817"/>
    </source>
</evidence>
<dbReference type="EMBL" id="JARPXR010000005">
    <property type="protein sequence ID" value="MDT2583543.1"/>
    <property type="molecule type" value="Genomic_DNA"/>
</dbReference>
<accession>A0AAJ2IUM1</accession>
<dbReference type="Proteomes" id="UP001262817">
    <property type="component" value="Unassembled WGS sequence"/>
</dbReference>
<protein>
    <submittedName>
        <fullName evidence="1">Uncharacterized protein</fullName>
    </submittedName>
</protein>
<reference evidence="1" key="1">
    <citation type="submission" date="2023-03" db="EMBL/GenBank/DDBJ databases">
        <authorList>
            <person name="Shen W."/>
            <person name="Cai J."/>
        </authorList>
    </citation>
    <scope>NUCLEOTIDE SEQUENCE</scope>
    <source>
        <strain evidence="1">P86-2</strain>
    </source>
</reference>
<dbReference type="RefSeq" id="WP_311842899.1">
    <property type="nucleotide sequence ID" value="NZ_JARPXR010000005.1"/>
</dbReference>
<gene>
    <name evidence="1" type="ORF">P7D17_05370</name>
</gene>
<sequence length="93" mass="10481">MSEEIQSWRDIIQQSGKRKQPQLTIPKSIAEMIDKEIVADAVTKFAMFHEGFERLWLSDELQMYCADKENYALASAYLAGKALGVDLVKVGEG</sequence>
<organism evidence="1 2">
    <name type="scientific">Lactococcus petauri</name>
    <dbReference type="NCBI Taxonomy" id="1940789"/>
    <lineage>
        <taxon>Bacteria</taxon>
        <taxon>Bacillati</taxon>
        <taxon>Bacillota</taxon>
        <taxon>Bacilli</taxon>
        <taxon>Lactobacillales</taxon>
        <taxon>Streptococcaceae</taxon>
        <taxon>Lactococcus</taxon>
    </lineage>
</organism>
<proteinExistence type="predicted"/>
<name>A0AAJ2IUM1_9LACT</name>